<dbReference type="InterPro" id="IPR001304">
    <property type="entry name" value="C-type_lectin-like"/>
</dbReference>
<dbReference type="AlphaFoldDB" id="A0AAD5B5Z3"/>
<name>A0AAD5B5Z3_SILAS</name>
<dbReference type="InterPro" id="IPR000152">
    <property type="entry name" value="EGF-type_Asp/Asn_hydroxyl_site"/>
</dbReference>
<dbReference type="InterPro" id="IPR016186">
    <property type="entry name" value="C-type_lectin-like/link_sf"/>
</dbReference>
<keyword evidence="5 17" id="KW-0812">Transmembrane</keyword>
<evidence type="ECO:0000313" key="20">
    <source>
        <dbReference type="EMBL" id="KAI5627789.1"/>
    </source>
</evidence>
<dbReference type="InterPro" id="IPR051505">
    <property type="entry name" value="C-type_lectin_domain"/>
</dbReference>
<organism evidence="20 21">
    <name type="scientific">Silurus asotus</name>
    <name type="common">Amur catfish</name>
    <name type="synonym">Parasilurus asotus</name>
    <dbReference type="NCBI Taxonomy" id="30991"/>
    <lineage>
        <taxon>Eukaryota</taxon>
        <taxon>Metazoa</taxon>
        <taxon>Chordata</taxon>
        <taxon>Craniata</taxon>
        <taxon>Vertebrata</taxon>
        <taxon>Euteleostomi</taxon>
        <taxon>Actinopterygii</taxon>
        <taxon>Neopterygii</taxon>
        <taxon>Teleostei</taxon>
        <taxon>Ostariophysi</taxon>
        <taxon>Siluriformes</taxon>
        <taxon>Siluridae</taxon>
        <taxon>Silurus</taxon>
    </lineage>
</organism>
<dbReference type="GO" id="GO:0004888">
    <property type="term" value="F:transmembrane signaling receptor activity"/>
    <property type="evidence" value="ECO:0007669"/>
    <property type="project" value="InterPro"/>
</dbReference>
<keyword evidence="10 17" id="KW-1133">Transmembrane helix</keyword>
<evidence type="ECO:0000256" key="2">
    <source>
        <dbReference type="ARBA" id="ARBA00019822"/>
    </source>
</evidence>
<gene>
    <name evidence="20" type="ORF">C0J50_8430</name>
</gene>
<dbReference type="InterPro" id="IPR000742">
    <property type="entry name" value="EGF"/>
</dbReference>
<dbReference type="GO" id="GO:0016020">
    <property type="term" value="C:membrane"/>
    <property type="evidence" value="ECO:0007669"/>
    <property type="project" value="UniProtKB-SubCell"/>
</dbReference>
<evidence type="ECO:0000256" key="3">
    <source>
        <dbReference type="ARBA" id="ARBA00022536"/>
    </source>
</evidence>
<dbReference type="InterPro" id="IPR018097">
    <property type="entry name" value="EGF_Ca-bd_CS"/>
</dbReference>
<keyword evidence="6" id="KW-0732">Signal</keyword>
<dbReference type="PRINTS" id="PR00907">
    <property type="entry name" value="THRMBOMODULN"/>
</dbReference>
<dbReference type="GO" id="GO:0005509">
    <property type="term" value="F:calcium ion binding"/>
    <property type="evidence" value="ECO:0007669"/>
    <property type="project" value="InterPro"/>
</dbReference>
<evidence type="ECO:0000256" key="10">
    <source>
        <dbReference type="ARBA" id="ARBA00022989"/>
    </source>
</evidence>
<evidence type="ECO:0000259" key="18">
    <source>
        <dbReference type="PROSITE" id="PS50026"/>
    </source>
</evidence>
<dbReference type="Gene3D" id="2.10.25.10">
    <property type="entry name" value="Laminin"/>
    <property type="match status" value="6"/>
</dbReference>
<proteinExistence type="predicted"/>
<keyword evidence="9" id="KW-0654">Proteoglycan</keyword>
<evidence type="ECO:0000256" key="5">
    <source>
        <dbReference type="ARBA" id="ARBA00022692"/>
    </source>
</evidence>
<keyword evidence="12" id="KW-1015">Disulfide bond</keyword>
<keyword evidence="21" id="KW-1185">Reference proteome</keyword>
<dbReference type="InterPro" id="IPR049883">
    <property type="entry name" value="NOTCH1_EGF-like"/>
</dbReference>
<dbReference type="InterPro" id="IPR015149">
    <property type="entry name" value="Tme5_EGF-like"/>
</dbReference>
<dbReference type="SMART" id="SM00179">
    <property type="entry name" value="EGF_CA"/>
    <property type="match status" value="4"/>
</dbReference>
<keyword evidence="11 17" id="KW-0472">Membrane</keyword>
<dbReference type="PROSITE" id="PS50041">
    <property type="entry name" value="C_TYPE_LECTIN_2"/>
    <property type="match status" value="1"/>
</dbReference>
<evidence type="ECO:0000256" key="1">
    <source>
        <dbReference type="ARBA" id="ARBA00004479"/>
    </source>
</evidence>
<dbReference type="InterPro" id="IPR001881">
    <property type="entry name" value="EGF-like_Ca-bd_dom"/>
</dbReference>
<dbReference type="SUPFAM" id="SSF57184">
    <property type="entry name" value="Growth factor receptor domain"/>
    <property type="match status" value="1"/>
</dbReference>
<evidence type="ECO:0000256" key="14">
    <source>
        <dbReference type="ARBA" id="ARBA00045242"/>
    </source>
</evidence>
<dbReference type="InterPro" id="IPR026823">
    <property type="entry name" value="cEGF"/>
</dbReference>
<sequence length="522" mass="57332">MALALLPVEGRKPHNGNCVADLCVTVHADVSDFDSAQTSCKEQGGHLITIRSMLVNTVISDLISGHSGDFWIGLRDDSESCSGSDVGLKGYSWITGDNLTDFTNWKDEPRVCSQRCVALSGADPKWTGRHCDDRIAGYLCGHDIREEKCKPLAVESPVLYETPFGFTSEKLQEVPNSSNATQKLSGSKHICYAGAWITAPWSCEVYKGGCEHNCTRVDDTYVCTCFPGYRLESNAVGCSRALGAVDPCQKADCSHECVMSGEKYICQCREGFRLEQDGKRCTEIDHCTGACPDKNSYCLNSPRGFECLCKEGFRKEKDVCEDDDECFSGPCEHTCNNTVGSYHCECSDGYIVSPDNTHQCLLFCPDFDCPAVACDLNKPDQCDCPDGFILEERPNGNFCTDIDECMAPLCDHDCDNVPGDYKCSCRRGFRLVGKTKCVPIDPFGTTVPSTSEAPPFERSFSAGALLGVIVCTVFLVLLMVCVIHHNRKRCGKIRMAKDAHALEQAAAETYVKKTSVPNLHYN</sequence>
<dbReference type="InterPro" id="IPR016187">
    <property type="entry name" value="CTDL_fold"/>
</dbReference>
<dbReference type="PROSITE" id="PS00010">
    <property type="entry name" value="ASX_HYDROXYL"/>
    <property type="match status" value="3"/>
</dbReference>
<evidence type="ECO:0000256" key="9">
    <source>
        <dbReference type="ARBA" id="ARBA00022974"/>
    </source>
</evidence>
<dbReference type="PANTHER" id="PTHR14789">
    <property type="entry name" value="CHONDROLECTIN VARIANT CHODLFDELTAE"/>
    <property type="match status" value="1"/>
</dbReference>
<dbReference type="GO" id="GO:0030246">
    <property type="term" value="F:carbohydrate binding"/>
    <property type="evidence" value="ECO:0007669"/>
    <property type="project" value="UniProtKB-KW"/>
</dbReference>
<dbReference type="FunFam" id="2.10.25.10:FF:000406">
    <property type="entry name" value="CD248 molecule"/>
    <property type="match status" value="1"/>
</dbReference>
<feature type="domain" description="EGF-like" evidence="18">
    <location>
        <begin position="283"/>
        <end position="321"/>
    </location>
</feature>
<dbReference type="Pfam" id="PF12662">
    <property type="entry name" value="cEGF"/>
    <property type="match status" value="1"/>
</dbReference>
<dbReference type="EMBL" id="MU549132">
    <property type="protein sequence ID" value="KAI5627789.1"/>
    <property type="molecule type" value="Genomic_DNA"/>
</dbReference>
<comment type="caution">
    <text evidence="20">The sequence shown here is derived from an EMBL/GenBank/DDBJ whole genome shotgun (WGS) entry which is preliminary data.</text>
</comment>
<dbReference type="SMART" id="SM00034">
    <property type="entry name" value="CLECT"/>
    <property type="match status" value="1"/>
</dbReference>
<keyword evidence="13" id="KW-0325">Glycoprotein</keyword>
<dbReference type="InterPro" id="IPR009030">
    <property type="entry name" value="Growth_fac_rcpt_cys_sf"/>
</dbReference>
<keyword evidence="8" id="KW-0677">Repeat</keyword>
<dbReference type="PANTHER" id="PTHR14789:SF9">
    <property type="entry name" value="THROMBOMODULIN"/>
    <property type="match status" value="1"/>
</dbReference>
<dbReference type="Pfam" id="PF09064">
    <property type="entry name" value="EGF_Tme5"/>
    <property type="match status" value="1"/>
</dbReference>
<evidence type="ECO:0000256" key="13">
    <source>
        <dbReference type="ARBA" id="ARBA00023180"/>
    </source>
</evidence>
<keyword evidence="4" id="KW-0597">Phosphoprotein</keyword>
<evidence type="ECO:0000256" key="11">
    <source>
        <dbReference type="ARBA" id="ARBA00023136"/>
    </source>
</evidence>
<dbReference type="Proteomes" id="UP001205998">
    <property type="component" value="Unassembled WGS sequence"/>
</dbReference>
<comment type="subcellular location">
    <subcellularLocation>
        <location evidence="1">Membrane</location>
        <topology evidence="1">Single-pass type I membrane protein</topology>
    </subcellularLocation>
</comment>
<feature type="domain" description="C-type lectin" evidence="19">
    <location>
        <begin position="19"/>
        <end position="134"/>
    </location>
</feature>
<dbReference type="SMART" id="SM00181">
    <property type="entry name" value="EGF"/>
    <property type="match status" value="6"/>
</dbReference>
<evidence type="ECO:0000256" key="4">
    <source>
        <dbReference type="ARBA" id="ARBA00022553"/>
    </source>
</evidence>
<feature type="domain" description="EGF-like" evidence="18">
    <location>
        <begin position="322"/>
        <end position="361"/>
    </location>
</feature>
<evidence type="ECO:0000256" key="8">
    <source>
        <dbReference type="ARBA" id="ARBA00022737"/>
    </source>
</evidence>
<dbReference type="Pfam" id="PF07645">
    <property type="entry name" value="EGF_CA"/>
    <property type="match status" value="2"/>
</dbReference>
<accession>A0AAD5B5Z3</accession>
<comment type="caution">
    <text evidence="16">Lacks conserved residue(s) required for the propagation of feature annotation.</text>
</comment>
<dbReference type="Gene3D" id="3.10.100.10">
    <property type="entry name" value="Mannose-Binding Protein A, subunit A"/>
    <property type="match status" value="1"/>
</dbReference>
<evidence type="ECO:0000256" key="6">
    <source>
        <dbReference type="ARBA" id="ARBA00022729"/>
    </source>
</evidence>
<evidence type="ECO:0000256" key="15">
    <source>
        <dbReference type="ARBA" id="ARBA00046453"/>
    </source>
</evidence>
<dbReference type="PROSITE" id="PS01187">
    <property type="entry name" value="EGF_CA"/>
    <property type="match status" value="2"/>
</dbReference>
<reference evidence="20" key="1">
    <citation type="submission" date="2018-07" db="EMBL/GenBank/DDBJ databases">
        <title>Comparative genomics of catfishes provides insights into carnivory and benthic adaptation.</title>
        <authorList>
            <person name="Zhang Y."/>
            <person name="Wang D."/>
            <person name="Peng Z."/>
            <person name="Zheng S."/>
            <person name="Shao F."/>
            <person name="Tao W."/>
        </authorList>
    </citation>
    <scope>NUCLEOTIDE SEQUENCE</scope>
    <source>
        <strain evidence="20">Chongqing</strain>
    </source>
</reference>
<comment type="subunit">
    <text evidence="15">Interacts with ITGAL, ITGAM and ITGB2. Interacts with thrombin/F2; this interaction switches the specificity of thrombin from a procoagulant to an anticoagulant and antifibrinolytic protease. Interacts with ANGP1 and ANGP2; these interactions significantly inhibit the generation of activated PC and TAFIa/CPB2 by the thrombin/thrombomodulin complex. Interacts with PF4; this interaction enhances generation of activated protein C. Interacts with HMGB1; this interaction inhibits HMGB1 inflammatory activity.</text>
</comment>
<dbReference type="SUPFAM" id="SSF56436">
    <property type="entry name" value="C-type lectin-like"/>
    <property type="match status" value="1"/>
</dbReference>
<dbReference type="PROSITE" id="PS50026">
    <property type="entry name" value="EGF_3"/>
    <property type="match status" value="2"/>
</dbReference>
<dbReference type="Pfam" id="PF00059">
    <property type="entry name" value="Lectin_C"/>
    <property type="match status" value="1"/>
</dbReference>
<dbReference type="PROSITE" id="PS01186">
    <property type="entry name" value="EGF_2"/>
    <property type="match status" value="3"/>
</dbReference>
<feature type="transmembrane region" description="Helical" evidence="17">
    <location>
        <begin position="460"/>
        <end position="483"/>
    </location>
</feature>
<evidence type="ECO:0000256" key="17">
    <source>
        <dbReference type="SAM" id="Phobius"/>
    </source>
</evidence>
<evidence type="ECO:0000313" key="21">
    <source>
        <dbReference type="Proteomes" id="UP001205998"/>
    </source>
</evidence>
<evidence type="ECO:0000256" key="12">
    <source>
        <dbReference type="ARBA" id="ARBA00023157"/>
    </source>
</evidence>
<keyword evidence="7" id="KW-0430">Lectin</keyword>
<dbReference type="SUPFAM" id="SSF57196">
    <property type="entry name" value="EGF/Laminin"/>
    <property type="match status" value="3"/>
</dbReference>
<protein>
    <recommendedName>
        <fullName evidence="2">Thrombomodulin</fullName>
    </recommendedName>
</protein>
<evidence type="ECO:0000256" key="7">
    <source>
        <dbReference type="ARBA" id="ARBA00022734"/>
    </source>
</evidence>
<dbReference type="PIRSF" id="PIRSF001775">
    <property type="entry name" value="CD93/CD141"/>
    <property type="match status" value="1"/>
</dbReference>
<evidence type="ECO:0000259" key="19">
    <source>
        <dbReference type="PROSITE" id="PS50041"/>
    </source>
</evidence>
<keyword evidence="3 16" id="KW-0245">EGF-like domain</keyword>
<evidence type="ECO:0000256" key="16">
    <source>
        <dbReference type="PROSITE-ProRule" id="PRU00076"/>
    </source>
</evidence>
<comment type="function">
    <text evidence="14">Endothelial cell receptor that plays a critical role in regulating several physiological processes including hemostasis, coagulation, fibrinolysis, inflammation, and angiogenesis. Acts as a cofactor for thrombin activation of protein C/PROC on the surface of vascular endothelial cells leading to initiation of the activated protein C anticoagulant pathway. Also accelerates the activation of the plasma carboxypeptidase B2/CPB2, which catalyzes removal of C-terminal basic amino acids from its substrates including kinins or anaphylatoxins leading to fibrinolysis inhibition. Plays critical protective roles in changing the cleavage specificity of protease-activated receptor 1/PAR1, inhibiting endothelial cell permeability and inflammation. Suppresses inflammation distinctly from its anticoagulant cofactor activity by sequestering HMGB1 thereby preventing it from engaging cellular receptors such as RAGE and contributing to the inflammatory response.</text>
</comment>